<gene>
    <name evidence="3" type="primary">TUBGCP2</name>
    <name evidence="3" type="ORF">GWK47_010825</name>
</gene>
<evidence type="ECO:0000256" key="1">
    <source>
        <dbReference type="SAM" id="MobiDB-lite"/>
    </source>
</evidence>
<name>A0A8J5CMT4_CHIOP</name>
<dbReference type="Proteomes" id="UP000770661">
    <property type="component" value="Unassembled WGS sequence"/>
</dbReference>
<dbReference type="OrthoDB" id="2192946at2759"/>
<reference evidence="3" key="1">
    <citation type="submission" date="2020-07" db="EMBL/GenBank/DDBJ databases">
        <title>The High-quality genome of the commercially important snow crab, Chionoecetes opilio.</title>
        <authorList>
            <person name="Jeong J.-H."/>
            <person name="Ryu S."/>
        </authorList>
    </citation>
    <scope>NUCLEOTIDE SEQUENCE</scope>
    <source>
        <strain evidence="3">MADBK_172401_WGS</strain>
        <tissue evidence="3">Digestive gland</tissue>
    </source>
</reference>
<keyword evidence="2" id="KW-0812">Transmembrane</keyword>
<evidence type="ECO:0000313" key="4">
    <source>
        <dbReference type="Proteomes" id="UP000770661"/>
    </source>
</evidence>
<accession>A0A8J5CMT4</accession>
<keyword evidence="2" id="KW-1133">Transmembrane helix</keyword>
<evidence type="ECO:0000256" key="2">
    <source>
        <dbReference type="SAM" id="Phobius"/>
    </source>
</evidence>
<comment type="caution">
    <text evidence="3">The sequence shown here is derived from an EMBL/GenBank/DDBJ whole genome shotgun (WGS) entry which is preliminary data.</text>
</comment>
<keyword evidence="4" id="KW-1185">Reference proteome</keyword>
<sequence>MSEFRIHHQVSELFLLLGIRSDAAERHTEHLRDSAERSDSGQESAASAVHFLAESAPDRQAFLTKYNELKSRNVRDLDHLVVLLSGLVQDPGIRQAVEGRSRQRLEEDGLSLTTVPSVLADLEQATQTTLSRDQLNEVRKKCIGLTTSQSQLSLFLLYLVPYLLCFFLLLILTKRSYFIFLP</sequence>
<feature type="region of interest" description="Disordered" evidence="1">
    <location>
        <begin position="27"/>
        <end position="46"/>
    </location>
</feature>
<feature type="compositionally biased region" description="Basic and acidic residues" evidence="1">
    <location>
        <begin position="27"/>
        <end position="40"/>
    </location>
</feature>
<dbReference type="AlphaFoldDB" id="A0A8J5CMT4"/>
<dbReference type="EMBL" id="JACEEZ010019225">
    <property type="protein sequence ID" value="KAG0715935.1"/>
    <property type="molecule type" value="Genomic_DNA"/>
</dbReference>
<protein>
    <submittedName>
        <fullName evidence="3">Gamma-tubulin complex component 2</fullName>
    </submittedName>
</protein>
<evidence type="ECO:0000313" key="3">
    <source>
        <dbReference type="EMBL" id="KAG0715935.1"/>
    </source>
</evidence>
<proteinExistence type="predicted"/>
<keyword evidence="2" id="KW-0472">Membrane</keyword>
<feature type="transmembrane region" description="Helical" evidence="2">
    <location>
        <begin position="152"/>
        <end position="172"/>
    </location>
</feature>
<organism evidence="3 4">
    <name type="scientific">Chionoecetes opilio</name>
    <name type="common">Atlantic snow crab</name>
    <name type="synonym">Cancer opilio</name>
    <dbReference type="NCBI Taxonomy" id="41210"/>
    <lineage>
        <taxon>Eukaryota</taxon>
        <taxon>Metazoa</taxon>
        <taxon>Ecdysozoa</taxon>
        <taxon>Arthropoda</taxon>
        <taxon>Crustacea</taxon>
        <taxon>Multicrustacea</taxon>
        <taxon>Malacostraca</taxon>
        <taxon>Eumalacostraca</taxon>
        <taxon>Eucarida</taxon>
        <taxon>Decapoda</taxon>
        <taxon>Pleocyemata</taxon>
        <taxon>Brachyura</taxon>
        <taxon>Eubrachyura</taxon>
        <taxon>Majoidea</taxon>
        <taxon>Majidae</taxon>
        <taxon>Chionoecetes</taxon>
    </lineage>
</organism>